<feature type="non-terminal residue" evidence="2">
    <location>
        <position position="74"/>
    </location>
</feature>
<name>A0A0B6ZBL7_9EUPU</name>
<accession>A0A0B6ZBL7</accession>
<evidence type="ECO:0000313" key="2">
    <source>
        <dbReference type="EMBL" id="CEK65929.1"/>
    </source>
</evidence>
<dbReference type="EMBL" id="HACG01019064">
    <property type="protein sequence ID" value="CEK65929.1"/>
    <property type="molecule type" value="Transcribed_RNA"/>
</dbReference>
<feature type="region of interest" description="Disordered" evidence="1">
    <location>
        <begin position="22"/>
        <end position="74"/>
    </location>
</feature>
<organism evidence="2">
    <name type="scientific">Arion vulgaris</name>
    <dbReference type="NCBI Taxonomy" id="1028688"/>
    <lineage>
        <taxon>Eukaryota</taxon>
        <taxon>Metazoa</taxon>
        <taxon>Spiralia</taxon>
        <taxon>Lophotrochozoa</taxon>
        <taxon>Mollusca</taxon>
        <taxon>Gastropoda</taxon>
        <taxon>Heterobranchia</taxon>
        <taxon>Euthyneura</taxon>
        <taxon>Panpulmonata</taxon>
        <taxon>Eupulmonata</taxon>
        <taxon>Stylommatophora</taxon>
        <taxon>Helicina</taxon>
        <taxon>Arionoidea</taxon>
        <taxon>Arionidae</taxon>
        <taxon>Arion</taxon>
    </lineage>
</organism>
<sequence>SFQHDTYARLLAMRRFGTLYQVSQSAKPITSPTPRSSANNNKSTETLLQFGDISRNRSVTSSFDSSREEEKNRS</sequence>
<feature type="non-terminal residue" evidence="2">
    <location>
        <position position="1"/>
    </location>
</feature>
<dbReference type="AlphaFoldDB" id="A0A0B6ZBL7"/>
<feature type="compositionally biased region" description="Basic and acidic residues" evidence="1">
    <location>
        <begin position="65"/>
        <end position="74"/>
    </location>
</feature>
<proteinExistence type="predicted"/>
<gene>
    <name evidence="2" type="primary">ORF56738</name>
</gene>
<reference evidence="2" key="1">
    <citation type="submission" date="2014-12" db="EMBL/GenBank/DDBJ databases">
        <title>Insight into the proteome of Arion vulgaris.</title>
        <authorList>
            <person name="Aradska J."/>
            <person name="Bulat T."/>
            <person name="Smidak R."/>
            <person name="Sarate P."/>
            <person name="Gangsoo J."/>
            <person name="Sialana F."/>
            <person name="Bilban M."/>
            <person name="Lubec G."/>
        </authorList>
    </citation>
    <scope>NUCLEOTIDE SEQUENCE</scope>
    <source>
        <tissue evidence="2">Skin</tissue>
    </source>
</reference>
<feature type="compositionally biased region" description="Polar residues" evidence="1">
    <location>
        <begin position="22"/>
        <end position="47"/>
    </location>
</feature>
<protein>
    <submittedName>
        <fullName evidence="2">Uncharacterized protein</fullName>
    </submittedName>
</protein>
<evidence type="ECO:0000256" key="1">
    <source>
        <dbReference type="SAM" id="MobiDB-lite"/>
    </source>
</evidence>